<accession>A0A7G5B7U3</accession>
<gene>
    <name evidence="2" type="ORF">S1_00049</name>
</gene>
<feature type="transmembrane region" description="Helical" evidence="1">
    <location>
        <begin position="46"/>
        <end position="70"/>
    </location>
</feature>
<keyword evidence="1" id="KW-0472">Membrane</keyword>
<protein>
    <recommendedName>
        <fullName evidence="4">Superinfection immunity protein</fullName>
    </recommendedName>
</protein>
<name>A0A7G5B7U3_9CAUD</name>
<evidence type="ECO:0000313" key="2">
    <source>
        <dbReference type="EMBL" id="QMV32366.1"/>
    </source>
</evidence>
<sequence length="74" mass="8444">MTTHQRADALLGFLVRIFCAGAFTFVSLGYLLPFGIALVRGHRNVLAILWLNLLLGWTLIGWLWAFIWAWTSPR</sequence>
<dbReference type="InterPro" id="IPR016410">
    <property type="entry name" value="Phage_imm"/>
</dbReference>
<evidence type="ECO:0000313" key="3">
    <source>
        <dbReference type="Proteomes" id="UP000515295"/>
    </source>
</evidence>
<keyword evidence="1" id="KW-0812">Transmembrane</keyword>
<keyword evidence="1" id="KW-1133">Transmembrane helix</keyword>
<feature type="transmembrane region" description="Helical" evidence="1">
    <location>
        <begin position="13"/>
        <end position="39"/>
    </location>
</feature>
<dbReference type="Pfam" id="PF14373">
    <property type="entry name" value="Imm_superinfect"/>
    <property type="match status" value="1"/>
</dbReference>
<dbReference type="EMBL" id="MT740725">
    <property type="protein sequence ID" value="QMV32366.1"/>
    <property type="molecule type" value="Genomic_DNA"/>
</dbReference>
<proteinExistence type="predicted"/>
<reference evidence="2 3" key="1">
    <citation type="submission" date="2020-07" db="EMBL/GenBank/DDBJ databases">
        <title>Ralstonia phages.</title>
        <authorList>
            <person name="Trotereau A."/>
            <person name="Boyer C."/>
            <person name="Torres-Barcelo C."/>
        </authorList>
    </citation>
    <scope>NUCLEOTIDE SEQUENCE [LARGE SCALE GENOMIC DNA]</scope>
</reference>
<organism evidence="2 3">
    <name type="scientific">Ralstonia phage Adzire</name>
    <dbReference type="NCBI Taxonomy" id="2759711"/>
    <lineage>
        <taxon>Viruses</taxon>
        <taxon>Duplodnaviria</taxon>
        <taxon>Heunggongvirae</taxon>
        <taxon>Uroviricota</taxon>
        <taxon>Caudoviricetes</taxon>
        <taxon>Bakolyvirus</taxon>
        <taxon>Bakolyvirus simangalove</taxon>
    </lineage>
</organism>
<evidence type="ECO:0000256" key="1">
    <source>
        <dbReference type="SAM" id="Phobius"/>
    </source>
</evidence>
<dbReference type="Proteomes" id="UP000515295">
    <property type="component" value="Segment"/>
</dbReference>
<evidence type="ECO:0008006" key="4">
    <source>
        <dbReference type="Google" id="ProtNLM"/>
    </source>
</evidence>